<dbReference type="EMBL" id="FRAN01000010">
    <property type="protein sequence ID" value="SHL64643.1"/>
    <property type="molecule type" value="Genomic_DNA"/>
</dbReference>
<reference evidence="14" key="2">
    <citation type="submission" date="2016-11" db="EMBL/GenBank/DDBJ databases">
        <authorList>
            <person name="Varghese N."/>
            <person name="Submissions S."/>
        </authorList>
    </citation>
    <scope>NUCLEOTIDE SEQUENCE [LARGE SCALE GENOMIC DNA]</scope>
    <source>
        <strain evidence="14">DX253</strain>
    </source>
</reference>
<feature type="region of interest" description="Disordered" evidence="9">
    <location>
        <begin position="1"/>
        <end position="22"/>
    </location>
</feature>
<gene>
    <name evidence="12" type="ORF">SAMN05444342_4313</name>
    <name evidence="11" type="ORF">ZOD2009_15196</name>
</gene>
<dbReference type="GO" id="GO:0000271">
    <property type="term" value="P:polysaccharide biosynthetic process"/>
    <property type="evidence" value="ECO:0007669"/>
    <property type="project" value="InterPro"/>
</dbReference>
<dbReference type="PIRSF" id="PIRSF500136">
    <property type="entry name" value="UDP_ManNAc_DH"/>
    <property type="match status" value="1"/>
</dbReference>
<dbReference type="InterPro" id="IPR014026">
    <property type="entry name" value="UDP-Glc/GDP-Man_DH_dimer"/>
</dbReference>
<dbReference type="InterPro" id="IPR036220">
    <property type="entry name" value="UDP-Glc/GDP-Man_DH_C_sf"/>
</dbReference>
<organism evidence="11 13">
    <name type="scientific">Haladaptatus paucihalophilus DX253</name>
    <dbReference type="NCBI Taxonomy" id="797209"/>
    <lineage>
        <taxon>Archaea</taxon>
        <taxon>Methanobacteriati</taxon>
        <taxon>Methanobacteriota</taxon>
        <taxon>Stenosarchaea group</taxon>
        <taxon>Halobacteria</taxon>
        <taxon>Halobacteriales</taxon>
        <taxon>Haladaptataceae</taxon>
        <taxon>Haladaptatus</taxon>
    </lineage>
</organism>
<dbReference type="eggNOG" id="arCOG00252">
    <property type="taxonomic scope" value="Archaea"/>
</dbReference>
<dbReference type="STRING" id="797209.GCA_000376445_04427"/>
<keyword evidence="4" id="KW-0560">Oxidoreductase</keyword>
<dbReference type="Proteomes" id="UP000003751">
    <property type="component" value="Unassembled WGS sequence"/>
</dbReference>
<dbReference type="InterPro" id="IPR014027">
    <property type="entry name" value="UDP-Glc/GDP-Man_DH_C"/>
</dbReference>
<dbReference type="OrthoDB" id="372050at2157"/>
<evidence type="ECO:0000259" key="10">
    <source>
        <dbReference type="SMART" id="SM00984"/>
    </source>
</evidence>
<accession>E7QW51</accession>
<protein>
    <recommendedName>
        <fullName evidence="3">UDP-N-acetyl-D-mannosamine dehydrogenase</fullName>
        <ecNumber evidence="2">1.1.1.336</ecNumber>
    </recommendedName>
    <alternativeName>
        <fullName evidence="6">UDP-ManNAc 6-dehydrogenase</fullName>
    </alternativeName>
</protein>
<evidence type="ECO:0000256" key="6">
    <source>
        <dbReference type="ARBA" id="ARBA00030172"/>
    </source>
</evidence>
<evidence type="ECO:0000313" key="12">
    <source>
        <dbReference type="EMBL" id="SHL64643.1"/>
    </source>
</evidence>
<keyword evidence="5" id="KW-0520">NAD</keyword>
<comment type="similarity">
    <text evidence="1 8">Belongs to the UDP-glucose/GDP-mannose dehydrogenase family.</text>
</comment>
<dbReference type="InterPro" id="IPR008927">
    <property type="entry name" value="6-PGluconate_DH-like_C_sf"/>
</dbReference>
<comment type="catalytic activity">
    <reaction evidence="7">
        <text>UDP-N-acetyl-alpha-D-mannosamine + 2 NAD(+) + H2O = UDP-N-acetyl-alpha-D-mannosaminouronate + 2 NADH + 3 H(+)</text>
        <dbReference type="Rhea" id="RHEA:25780"/>
        <dbReference type="ChEBI" id="CHEBI:15377"/>
        <dbReference type="ChEBI" id="CHEBI:15378"/>
        <dbReference type="ChEBI" id="CHEBI:57540"/>
        <dbReference type="ChEBI" id="CHEBI:57945"/>
        <dbReference type="ChEBI" id="CHEBI:68623"/>
        <dbReference type="ChEBI" id="CHEBI:70731"/>
        <dbReference type="EC" id="1.1.1.336"/>
    </reaction>
</comment>
<dbReference type="Gene3D" id="3.40.50.720">
    <property type="entry name" value="NAD(P)-binding Rossmann-like Domain"/>
    <property type="match status" value="2"/>
</dbReference>
<dbReference type="Proteomes" id="UP000184203">
    <property type="component" value="Unassembled WGS sequence"/>
</dbReference>
<reference evidence="11 13" key="1">
    <citation type="journal article" date="2014" name="ISME J.">
        <title>Trehalose/2-sulfotrehalose biosynthesis and glycine-betaine uptake are widely spread mechanisms for osmoadaptation in the Halobacteriales.</title>
        <authorList>
            <person name="Youssef N.H."/>
            <person name="Savage-Ashlock K.N."/>
            <person name="McCully A.L."/>
            <person name="Luedtke B."/>
            <person name="Shaw E.I."/>
            <person name="Hoff W.D."/>
            <person name="Elshahed M.S."/>
        </authorList>
    </citation>
    <scope>NUCLEOTIDE SEQUENCE [LARGE SCALE GENOMIC DNA]</scope>
    <source>
        <strain evidence="11 13">DX253</strain>
    </source>
</reference>
<dbReference type="PANTHER" id="PTHR43491:SF2">
    <property type="entry name" value="UDP-N-ACETYL-D-MANNOSAMINE DEHYDROGENASE"/>
    <property type="match status" value="1"/>
</dbReference>
<dbReference type="PATRIC" id="fig|797209.4.peg.3000"/>
<dbReference type="SMART" id="SM00984">
    <property type="entry name" value="UDPG_MGDP_dh_C"/>
    <property type="match status" value="1"/>
</dbReference>
<dbReference type="GO" id="GO:0016628">
    <property type="term" value="F:oxidoreductase activity, acting on the CH-CH group of donors, NAD or NADP as acceptor"/>
    <property type="evidence" value="ECO:0007669"/>
    <property type="project" value="InterPro"/>
</dbReference>
<evidence type="ECO:0000313" key="14">
    <source>
        <dbReference type="Proteomes" id="UP000184203"/>
    </source>
</evidence>
<dbReference type="Pfam" id="PF03720">
    <property type="entry name" value="UDPG_MGDP_dh_C"/>
    <property type="match status" value="1"/>
</dbReference>
<dbReference type="PIRSF" id="PIRSF000124">
    <property type="entry name" value="UDPglc_GDPman_dh"/>
    <property type="match status" value="1"/>
</dbReference>
<evidence type="ECO:0000256" key="2">
    <source>
        <dbReference type="ARBA" id="ARBA00012935"/>
    </source>
</evidence>
<dbReference type="SUPFAM" id="SSF48179">
    <property type="entry name" value="6-phosphogluconate dehydrogenase C-terminal domain-like"/>
    <property type="match status" value="1"/>
</dbReference>
<dbReference type="InterPro" id="IPR017476">
    <property type="entry name" value="UDP-Glc/GDP-Man"/>
</dbReference>
<evidence type="ECO:0000256" key="3">
    <source>
        <dbReference type="ARBA" id="ARBA00016796"/>
    </source>
</evidence>
<dbReference type="Pfam" id="PF00984">
    <property type="entry name" value="UDPG_MGDP_dh"/>
    <property type="match status" value="1"/>
</dbReference>
<dbReference type="SUPFAM" id="SSF52413">
    <property type="entry name" value="UDP-glucose/GDP-mannose dehydrogenase C-terminal domain"/>
    <property type="match status" value="1"/>
</dbReference>
<evidence type="ECO:0000256" key="9">
    <source>
        <dbReference type="SAM" id="MobiDB-lite"/>
    </source>
</evidence>
<dbReference type="NCBIfam" id="TIGR03026">
    <property type="entry name" value="NDP-sugDHase"/>
    <property type="match status" value="1"/>
</dbReference>
<dbReference type="Pfam" id="PF03721">
    <property type="entry name" value="UDPG_MGDP_dh_N"/>
    <property type="match status" value="1"/>
</dbReference>
<name>E7QW51_HALPU</name>
<dbReference type="EC" id="1.1.1.336" evidence="2"/>
<dbReference type="EMBL" id="AEMG01000016">
    <property type="protein sequence ID" value="EFW91185.1"/>
    <property type="molecule type" value="Genomic_DNA"/>
</dbReference>
<evidence type="ECO:0000256" key="7">
    <source>
        <dbReference type="ARBA" id="ARBA00049130"/>
    </source>
</evidence>
<dbReference type="SUPFAM" id="SSF51735">
    <property type="entry name" value="NAD(P)-binding Rossmann-fold domains"/>
    <property type="match status" value="1"/>
</dbReference>
<proteinExistence type="inferred from homology"/>
<dbReference type="InterPro" id="IPR001732">
    <property type="entry name" value="UDP-Glc/GDP-Man_DH_N"/>
</dbReference>
<evidence type="ECO:0000256" key="4">
    <source>
        <dbReference type="ARBA" id="ARBA00023002"/>
    </source>
</evidence>
<dbReference type="GO" id="GO:0051287">
    <property type="term" value="F:NAD binding"/>
    <property type="evidence" value="ECO:0007669"/>
    <property type="project" value="InterPro"/>
</dbReference>
<reference evidence="12" key="3">
    <citation type="submission" date="2016-11" db="EMBL/GenBank/DDBJ databases">
        <authorList>
            <person name="Jaros S."/>
            <person name="Januszkiewicz K."/>
            <person name="Wedrychowicz H."/>
        </authorList>
    </citation>
    <scope>NUCLEOTIDE SEQUENCE [LARGE SCALE GENOMIC DNA]</scope>
    <source>
        <strain evidence="12">DX253</strain>
    </source>
</reference>
<evidence type="ECO:0000256" key="8">
    <source>
        <dbReference type="PIRNR" id="PIRNR000124"/>
    </source>
</evidence>
<evidence type="ECO:0000313" key="13">
    <source>
        <dbReference type="Proteomes" id="UP000003751"/>
    </source>
</evidence>
<dbReference type="RefSeq" id="WP_007981165.1">
    <property type="nucleotide sequence ID" value="NZ_AEMG01000016.1"/>
</dbReference>
<sequence length="456" mass="49777">MNSTIGDIDSQRDYAGSDQNDVNDSREATICVVGLGYVGLPLAVGFDQEGYNVVGFDIDDGKVETLRGGIDTTGDLGDDAIAESEITYTNDPEEITRADYVMITVPTPVDEHDQPNLDFVKAAGRTVGDYMSPDTTVILESTVFPGATREALVPAIEEASGLTCGEDFFVGYSPERATPGDPEHGLRDVVKVVGGMNDDVRDDIAELYSTVIDAGVHKAASLEVAEASKVVENVQRDLNIALVNELAMAFDNMDMDIDTRAVLEAAGTKWNFHDYRPGLVGGHCIPVDPYFFIHRSKQAGFSPNLIQKGRDVNESMPAHVSNMMIKELNQAGKALRDSRVLILGMTYKPDVADIRTSKVDGIIRQLREFDIETVGYDPHGDNDLMGEKFGIPILEDEEFSVEGFDGIVLATPHHEFYDLDLAELAAEMNDDPCFVDVTGSFKPEKVTDAGFAYRRV</sequence>
<dbReference type="GO" id="GO:0089714">
    <property type="term" value="F:UDP-N-acetyl-D-mannosamine dehydrogenase activity"/>
    <property type="evidence" value="ECO:0007669"/>
    <property type="project" value="UniProtKB-EC"/>
</dbReference>
<dbReference type="InterPro" id="IPR028359">
    <property type="entry name" value="UDP_ManNAc/GlcNAc_DH"/>
</dbReference>
<evidence type="ECO:0000313" key="11">
    <source>
        <dbReference type="EMBL" id="EFW91185.1"/>
    </source>
</evidence>
<evidence type="ECO:0000256" key="1">
    <source>
        <dbReference type="ARBA" id="ARBA00006601"/>
    </source>
</evidence>
<feature type="domain" description="UDP-glucose/GDP-mannose dehydrogenase C-terminal" evidence="10">
    <location>
        <begin position="341"/>
        <end position="443"/>
    </location>
</feature>
<dbReference type="InterPro" id="IPR036291">
    <property type="entry name" value="NAD(P)-bd_dom_sf"/>
</dbReference>
<evidence type="ECO:0000256" key="5">
    <source>
        <dbReference type="ARBA" id="ARBA00023027"/>
    </source>
</evidence>
<dbReference type="AlphaFoldDB" id="E7QW51"/>
<dbReference type="PANTHER" id="PTHR43491">
    <property type="entry name" value="UDP-N-ACETYL-D-MANNOSAMINE DEHYDROGENASE"/>
    <property type="match status" value="1"/>
</dbReference>
<keyword evidence="14" id="KW-1185">Reference proteome</keyword>